<sequence>FVFPAILSYCVVTAQRCHNGSSRAAYETARSSSIDSRCAAVSRKEQGERRQQEAAILRLRRTWRKRRATNYSFDNDQALVKATSRHCYTRARARYPGGEAPIWILGQRPQRPQRQPRARWHDDNRKLDYNLREISHARHLDCEMVEGVVVRCTSRHGIGGFVFVGASKMNDERINRLD</sequence>
<evidence type="ECO:0000313" key="2">
    <source>
        <dbReference type="Proteomes" id="UP000078540"/>
    </source>
</evidence>
<reference evidence="1 2" key="1">
    <citation type="submission" date="2015-09" db="EMBL/GenBank/DDBJ databases">
        <title>Atta colombica WGS genome.</title>
        <authorList>
            <person name="Nygaard S."/>
            <person name="Hu H."/>
            <person name="Boomsma J."/>
            <person name="Zhang G."/>
        </authorList>
    </citation>
    <scope>NUCLEOTIDE SEQUENCE [LARGE SCALE GENOMIC DNA]</scope>
    <source>
        <strain evidence="1">Treedump-2</strain>
        <tissue evidence="1">Whole body</tissue>
    </source>
</reference>
<protein>
    <submittedName>
        <fullName evidence="1">Uncharacterized protein</fullName>
    </submittedName>
</protein>
<accession>A0A195BAL2</accession>
<feature type="non-terminal residue" evidence="1">
    <location>
        <position position="1"/>
    </location>
</feature>
<dbReference type="Proteomes" id="UP000078540">
    <property type="component" value="Unassembled WGS sequence"/>
</dbReference>
<keyword evidence="2" id="KW-1185">Reference proteome</keyword>
<dbReference type="EMBL" id="KQ976540">
    <property type="protein sequence ID" value="KYM81272.1"/>
    <property type="molecule type" value="Genomic_DNA"/>
</dbReference>
<organism evidence="1 2">
    <name type="scientific">Atta colombica</name>
    <dbReference type="NCBI Taxonomy" id="520822"/>
    <lineage>
        <taxon>Eukaryota</taxon>
        <taxon>Metazoa</taxon>
        <taxon>Ecdysozoa</taxon>
        <taxon>Arthropoda</taxon>
        <taxon>Hexapoda</taxon>
        <taxon>Insecta</taxon>
        <taxon>Pterygota</taxon>
        <taxon>Neoptera</taxon>
        <taxon>Endopterygota</taxon>
        <taxon>Hymenoptera</taxon>
        <taxon>Apocrita</taxon>
        <taxon>Aculeata</taxon>
        <taxon>Formicoidea</taxon>
        <taxon>Formicidae</taxon>
        <taxon>Myrmicinae</taxon>
        <taxon>Atta</taxon>
    </lineage>
</organism>
<dbReference type="AlphaFoldDB" id="A0A195BAL2"/>
<name>A0A195BAL2_9HYME</name>
<proteinExistence type="predicted"/>
<evidence type="ECO:0000313" key="1">
    <source>
        <dbReference type="EMBL" id="KYM81272.1"/>
    </source>
</evidence>
<gene>
    <name evidence="1" type="ORF">ALC53_08343</name>
</gene>